<accession>A0A4U0NBJ2</accession>
<keyword evidence="1" id="KW-1133">Transmembrane helix</keyword>
<dbReference type="OrthoDB" id="799709at2"/>
<evidence type="ECO:0000256" key="1">
    <source>
        <dbReference type="SAM" id="Phobius"/>
    </source>
</evidence>
<comment type="caution">
    <text evidence="2">The sequence shown here is derived from an EMBL/GenBank/DDBJ whole genome shotgun (WGS) entry which is preliminary data.</text>
</comment>
<organism evidence="2 3">
    <name type="scientific">Sphingobacterium olei</name>
    <dbReference type="NCBI Taxonomy" id="2571155"/>
    <lineage>
        <taxon>Bacteria</taxon>
        <taxon>Pseudomonadati</taxon>
        <taxon>Bacteroidota</taxon>
        <taxon>Sphingobacteriia</taxon>
        <taxon>Sphingobacteriales</taxon>
        <taxon>Sphingobacteriaceae</taxon>
        <taxon>Sphingobacterium</taxon>
    </lineage>
</organism>
<reference evidence="2 3" key="1">
    <citation type="submission" date="2019-04" db="EMBL/GenBank/DDBJ databases">
        <title>Sphingobacterium olei sp. nov., isolated from oil-contaminated soil.</title>
        <authorList>
            <person name="Liu B."/>
        </authorList>
    </citation>
    <scope>NUCLEOTIDE SEQUENCE [LARGE SCALE GENOMIC DNA]</scope>
    <source>
        <strain evidence="2 3">HAL-9</strain>
    </source>
</reference>
<dbReference type="Proteomes" id="UP000306808">
    <property type="component" value="Unassembled WGS sequence"/>
</dbReference>
<keyword evidence="1" id="KW-0472">Membrane</keyword>
<proteinExistence type="predicted"/>
<evidence type="ECO:0000313" key="2">
    <source>
        <dbReference type="EMBL" id="TJZ50862.1"/>
    </source>
</evidence>
<evidence type="ECO:0008006" key="4">
    <source>
        <dbReference type="Google" id="ProtNLM"/>
    </source>
</evidence>
<keyword evidence="1" id="KW-0812">Transmembrane</keyword>
<protein>
    <recommendedName>
        <fullName evidence="4">DUF4293 family protein</fullName>
    </recommendedName>
</protein>
<dbReference type="RefSeq" id="WP_136903369.1">
    <property type="nucleotide sequence ID" value="NZ_SUME01000012.1"/>
</dbReference>
<keyword evidence="3" id="KW-1185">Reference proteome</keyword>
<name>A0A4U0NBJ2_9SPHI</name>
<feature type="transmembrane region" description="Helical" evidence="1">
    <location>
        <begin position="7"/>
        <end position="30"/>
    </location>
</feature>
<sequence>MYILNKPLAWTGIGISALSTVFCPFLKVPLVGNWNLYQTDTSLFVVTIGVLALSVLVLFIRKVNAFRIVTRVFAAWTVLGFLAVYFKINNYFGMKFLDGVLAKTLHLKWGWFFLFLGALILILSVRKIKVIKEEEK</sequence>
<dbReference type="EMBL" id="SUME01000012">
    <property type="protein sequence ID" value="TJZ50862.1"/>
    <property type="molecule type" value="Genomic_DNA"/>
</dbReference>
<feature type="transmembrane region" description="Helical" evidence="1">
    <location>
        <begin position="42"/>
        <end position="61"/>
    </location>
</feature>
<dbReference type="AlphaFoldDB" id="A0A4U0NBJ2"/>
<gene>
    <name evidence="2" type="ORF">FAZ15_21155</name>
</gene>
<feature type="transmembrane region" description="Helical" evidence="1">
    <location>
        <begin position="68"/>
        <end position="88"/>
    </location>
</feature>
<evidence type="ECO:0000313" key="3">
    <source>
        <dbReference type="Proteomes" id="UP000306808"/>
    </source>
</evidence>
<feature type="transmembrane region" description="Helical" evidence="1">
    <location>
        <begin position="108"/>
        <end position="126"/>
    </location>
</feature>